<protein>
    <submittedName>
        <fullName evidence="1">Uncharacterized protein</fullName>
    </submittedName>
</protein>
<comment type="caution">
    <text evidence="1">The sequence shown here is derived from an EMBL/GenBank/DDBJ whole genome shotgun (WGS) entry which is preliminary data.</text>
</comment>
<sequence>MAYPYPLPFPDVSQRTPVSSYSSLSNALGPNPSYSIYLDQAPVASPGYPYPARNVIHPAHASRRPLTSSNAQRNSPSSHSRDTDEHNTCGRSRRVNIPANYRLVPQPTYIIEPRGPYSYLEGVQYPSIHFQREDGAPPYCVSEVLVMKQMPNLAGGEDEVFAGFGERQLKVKIVWPGYTQFPFEKRVNTKHGELTRDLLLVLLARGFEEFAKSMEARSPVVERGYDQWALRELTNSRRGVSIRDCLIVGLSHREGCTWQPELFVPRG</sequence>
<dbReference type="EMBL" id="MU266993">
    <property type="protein sequence ID" value="KAH7917609.1"/>
    <property type="molecule type" value="Genomic_DNA"/>
</dbReference>
<dbReference type="Proteomes" id="UP000790709">
    <property type="component" value="Unassembled WGS sequence"/>
</dbReference>
<keyword evidence="2" id="KW-1185">Reference proteome</keyword>
<accession>A0ACB8AWG8</accession>
<reference evidence="1" key="1">
    <citation type="journal article" date="2021" name="New Phytol.">
        <title>Evolutionary innovations through gain and loss of genes in the ectomycorrhizal Boletales.</title>
        <authorList>
            <person name="Wu G."/>
            <person name="Miyauchi S."/>
            <person name="Morin E."/>
            <person name="Kuo A."/>
            <person name="Drula E."/>
            <person name="Varga T."/>
            <person name="Kohler A."/>
            <person name="Feng B."/>
            <person name="Cao Y."/>
            <person name="Lipzen A."/>
            <person name="Daum C."/>
            <person name="Hundley H."/>
            <person name="Pangilinan J."/>
            <person name="Johnson J."/>
            <person name="Barry K."/>
            <person name="LaButti K."/>
            <person name="Ng V."/>
            <person name="Ahrendt S."/>
            <person name="Min B."/>
            <person name="Choi I.G."/>
            <person name="Park H."/>
            <person name="Plett J.M."/>
            <person name="Magnuson J."/>
            <person name="Spatafora J.W."/>
            <person name="Nagy L.G."/>
            <person name="Henrissat B."/>
            <person name="Grigoriev I.V."/>
            <person name="Yang Z.L."/>
            <person name="Xu J."/>
            <person name="Martin F.M."/>
        </authorList>
    </citation>
    <scope>NUCLEOTIDE SEQUENCE</scope>
    <source>
        <strain evidence="1">KUC20120723A-06</strain>
    </source>
</reference>
<evidence type="ECO:0000313" key="1">
    <source>
        <dbReference type="EMBL" id="KAH7917609.1"/>
    </source>
</evidence>
<proteinExistence type="predicted"/>
<evidence type="ECO:0000313" key="2">
    <source>
        <dbReference type="Proteomes" id="UP000790709"/>
    </source>
</evidence>
<name>A0ACB8AWG8_9AGAM</name>
<organism evidence="1 2">
    <name type="scientific">Leucogyrophana mollusca</name>
    <dbReference type="NCBI Taxonomy" id="85980"/>
    <lineage>
        <taxon>Eukaryota</taxon>
        <taxon>Fungi</taxon>
        <taxon>Dikarya</taxon>
        <taxon>Basidiomycota</taxon>
        <taxon>Agaricomycotina</taxon>
        <taxon>Agaricomycetes</taxon>
        <taxon>Agaricomycetidae</taxon>
        <taxon>Boletales</taxon>
        <taxon>Boletales incertae sedis</taxon>
        <taxon>Leucogyrophana</taxon>
    </lineage>
</organism>
<gene>
    <name evidence="1" type="ORF">BV22DRAFT_1108537</name>
</gene>